<evidence type="ECO:0000256" key="2">
    <source>
        <dbReference type="ARBA" id="ARBA00022692"/>
    </source>
</evidence>
<evidence type="ECO:0000256" key="3">
    <source>
        <dbReference type="ARBA" id="ARBA00022989"/>
    </source>
</evidence>
<protein>
    <submittedName>
        <fullName evidence="7">Solute carrier family member 5</fullName>
    </submittedName>
</protein>
<keyword evidence="3 6" id="KW-1133">Transmembrane helix</keyword>
<dbReference type="Pfam" id="PF07690">
    <property type="entry name" value="MFS_1"/>
    <property type="match status" value="1"/>
</dbReference>
<keyword evidence="8" id="KW-1185">Reference proteome</keyword>
<proteinExistence type="predicted"/>
<dbReference type="AlphaFoldDB" id="A0A078B7X1"/>
<dbReference type="EMBL" id="CCKQ01018643">
    <property type="protein sequence ID" value="CDW90620.1"/>
    <property type="molecule type" value="Genomic_DNA"/>
</dbReference>
<feature type="compositionally biased region" description="Polar residues" evidence="5">
    <location>
        <begin position="1"/>
        <end position="16"/>
    </location>
</feature>
<name>A0A078B7X1_STYLE</name>
<dbReference type="Proteomes" id="UP000039865">
    <property type="component" value="Unassembled WGS sequence"/>
</dbReference>
<dbReference type="PANTHER" id="PTHR24064">
    <property type="entry name" value="SOLUTE CARRIER FAMILY 22 MEMBER"/>
    <property type="match status" value="1"/>
</dbReference>
<dbReference type="Gene3D" id="1.20.1250.20">
    <property type="entry name" value="MFS general substrate transporter like domains"/>
    <property type="match status" value="1"/>
</dbReference>
<dbReference type="InterPro" id="IPR036259">
    <property type="entry name" value="MFS_trans_sf"/>
</dbReference>
<feature type="transmembrane region" description="Helical" evidence="6">
    <location>
        <begin position="170"/>
        <end position="192"/>
    </location>
</feature>
<feature type="transmembrane region" description="Helical" evidence="6">
    <location>
        <begin position="139"/>
        <end position="158"/>
    </location>
</feature>
<organism evidence="7 8">
    <name type="scientific">Stylonychia lemnae</name>
    <name type="common">Ciliate</name>
    <dbReference type="NCBI Taxonomy" id="5949"/>
    <lineage>
        <taxon>Eukaryota</taxon>
        <taxon>Sar</taxon>
        <taxon>Alveolata</taxon>
        <taxon>Ciliophora</taxon>
        <taxon>Intramacronucleata</taxon>
        <taxon>Spirotrichea</taxon>
        <taxon>Stichotrichia</taxon>
        <taxon>Sporadotrichida</taxon>
        <taxon>Oxytrichidae</taxon>
        <taxon>Stylonychinae</taxon>
        <taxon>Stylonychia</taxon>
    </lineage>
</organism>
<feature type="transmembrane region" description="Helical" evidence="6">
    <location>
        <begin position="57"/>
        <end position="77"/>
    </location>
</feature>
<sequence>MKHTQFDNSSGKSTKIGSVDEDDSPNPQSSNHGSAGVDILTLDQAFERLGGFSYFQLWASSLFIWAFTTGGCLAFAFSMLEKPPKYLCFNKDGTTYECKADQTFCKDPSIKYKIDWDDPTSLHNWVESLDLTCESASRIGMIGSMFFVGYMSGAFTLPRISICMSRKLNLTLVLICGFGFASLGRAAIGFLYMQEMTPDKYKTFIGSFAQISIGITPAILALYHLYITKDWLPFQAFSAFTTLLVTISIIALPESPQYLISKKRYDEARKSLETIARWNRYDGPIDFKFKDEDQALLQSDEETYLKQNIPYQDANKYESANDQNQNQYTTSADCDTLQSSRQDRIKLKEPNQNNSGSIKEILKQKQHACNLFIMITVWIAASFDYYQLNFQMKYIKGDFFTNILVAALTETIAYIVSGYLVQKIGIRRVLIFCYSVSIIGGLMLIVFQDRSQGYLIPFSILLARFGISAAYNICYLVSAVIFPTVFAGTAFGLCNLFAKMTTIFSPIVAEAAAPIPMISYCLLALVPCILANFLILDGIEEKQDKNKKRTEIISEIIPE</sequence>
<dbReference type="OrthoDB" id="425067at2759"/>
<dbReference type="InParanoid" id="A0A078B7X1"/>
<evidence type="ECO:0000256" key="4">
    <source>
        <dbReference type="ARBA" id="ARBA00023136"/>
    </source>
</evidence>
<feature type="transmembrane region" description="Helical" evidence="6">
    <location>
        <begin position="368"/>
        <end position="387"/>
    </location>
</feature>
<dbReference type="InterPro" id="IPR005828">
    <property type="entry name" value="MFS_sugar_transport-like"/>
</dbReference>
<evidence type="ECO:0000313" key="7">
    <source>
        <dbReference type="EMBL" id="CDW90620.1"/>
    </source>
</evidence>
<feature type="transmembrane region" description="Helical" evidence="6">
    <location>
        <begin position="429"/>
        <end position="448"/>
    </location>
</feature>
<feature type="transmembrane region" description="Helical" evidence="6">
    <location>
        <begin position="232"/>
        <end position="252"/>
    </location>
</feature>
<reference evidence="7 8" key="1">
    <citation type="submission" date="2014-06" db="EMBL/GenBank/DDBJ databases">
        <authorList>
            <person name="Swart Estienne"/>
        </authorList>
    </citation>
    <scope>NUCLEOTIDE SEQUENCE [LARGE SCALE GENOMIC DNA]</scope>
    <source>
        <strain evidence="7 8">130c</strain>
    </source>
</reference>
<keyword evidence="4 6" id="KW-0472">Membrane</keyword>
<feature type="transmembrane region" description="Helical" evidence="6">
    <location>
        <begin position="480"/>
        <end position="505"/>
    </location>
</feature>
<evidence type="ECO:0000256" key="6">
    <source>
        <dbReference type="SAM" id="Phobius"/>
    </source>
</evidence>
<evidence type="ECO:0000256" key="1">
    <source>
        <dbReference type="ARBA" id="ARBA00004141"/>
    </source>
</evidence>
<dbReference type="SUPFAM" id="SSF103473">
    <property type="entry name" value="MFS general substrate transporter"/>
    <property type="match status" value="1"/>
</dbReference>
<accession>A0A078B7X1</accession>
<feature type="transmembrane region" description="Helical" evidence="6">
    <location>
        <begin position="204"/>
        <end position="226"/>
    </location>
</feature>
<keyword evidence="2 6" id="KW-0812">Transmembrane</keyword>
<dbReference type="InterPro" id="IPR011701">
    <property type="entry name" value="MFS"/>
</dbReference>
<comment type="subcellular location">
    <subcellularLocation>
        <location evidence="1">Membrane</location>
        <topology evidence="1">Multi-pass membrane protein</topology>
    </subcellularLocation>
</comment>
<gene>
    <name evidence="7" type="primary">Contig2503.g2692</name>
    <name evidence="7" type="ORF">STYLEM_19765</name>
</gene>
<feature type="transmembrane region" description="Helical" evidence="6">
    <location>
        <begin position="454"/>
        <end position="473"/>
    </location>
</feature>
<feature type="region of interest" description="Disordered" evidence="5">
    <location>
        <begin position="1"/>
        <end position="34"/>
    </location>
</feature>
<evidence type="ECO:0000313" key="8">
    <source>
        <dbReference type="Proteomes" id="UP000039865"/>
    </source>
</evidence>
<dbReference type="GO" id="GO:0016020">
    <property type="term" value="C:membrane"/>
    <property type="evidence" value="ECO:0007669"/>
    <property type="project" value="UniProtKB-SubCell"/>
</dbReference>
<feature type="transmembrane region" description="Helical" evidence="6">
    <location>
        <begin position="399"/>
        <end position="417"/>
    </location>
</feature>
<dbReference type="Pfam" id="PF00083">
    <property type="entry name" value="Sugar_tr"/>
    <property type="match status" value="1"/>
</dbReference>
<evidence type="ECO:0000256" key="5">
    <source>
        <dbReference type="SAM" id="MobiDB-lite"/>
    </source>
</evidence>
<feature type="transmembrane region" description="Helical" evidence="6">
    <location>
        <begin position="517"/>
        <end position="539"/>
    </location>
</feature>
<dbReference type="GO" id="GO:0022857">
    <property type="term" value="F:transmembrane transporter activity"/>
    <property type="evidence" value="ECO:0007669"/>
    <property type="project" value="InterPro"/>
</dbReference>